<protein>
    <submittedName>
        <fullName evidence="11">Pheromone B alpha 3 receptor [Schizophyllum commune H4-8]</fullName>
    </submittedName>
</protein>
<sequence length="390" mass="43845">MLSAVKIVIGQSIGITAASMCINRKLYNIATIQSVSITPESKRRNMIIDLCVGVLFPIIVMALHYIVQQSRYAIIENIGCWPATENSLVSIPLVYMWPLFICCTSFIYCVLSIYGFLKARQQFNQVLSNSGSGITLSRYFRLLALASEEILFGVPFAAYILKANLSQGSIPPWVSFDYLHREYNTIYPTPWESLKLDPRGFNVVLAPVTPGSMMNVVDEYVVSEIWGIYMRVVRYQQEWGIWPGVRGWGSGAPRREQTRPPKAEGEEATASHVARLLAKEVGQALALLIWSVRGSPLELSLSDAMQRGAAKSARLASGIVGVLVALRGHLIVIFNQIMSLYYATWSMDKKNIIAYTYPRIRAYIKAIVNRDIRGYDRSYTRYQGEVTRES</sequence>
<dbReference type="PANTHER" id="PTHR28097:SF1">
    <property type="entry name" value="PHEROMONE A FACTOR RECEPTOR"/>
    <property type="match status" value="1"/>
</dbReference>
<dbReference type="GO" id="GO:0004932">
    <property type="term" value="F:mating-type factor pheromone receptor activity"/>
    <property type="evidence" value="ECO:0007669"/>
    <property type="project" value="InterPro"/>
</dbReference>
<keyword evidence="5 10" id="KW-1133">Transmembrane helix</keyword>
<evidence type="ECO:0000256" key="3">
    <source>
        <dbReference type="ARBA" id="ARBA00022507"/>
    </source>
</evidence>
<evidence type="ECO:0000256" key="5">
    <source>
        <dbReference type="ARBA" id="ARBA00022989"/>
    </source>
</evidence>
<keyword evidence="9" id="KW-0807">Transducer</keyword>
<dbReference type="Proteomes" id="UP000044841">
    <property type="component" value="Unassembled WGS sequence"/>
</dbReference>
<dbReference type="InterPro" id="IPR001499">
    <property type="entry name" value="GPCR_STE3"/>
</dbReference>
<dbReference type="GO" id="GO:0000750">
    <property type="term" value="P:pheromone-dependent signal transduction involved in conjugation with cellular fusion"/>
    <property type="evidence" value="ECO:0007669"/>
    <property type="project" value="TreeGrafter"/>
</dbReference>
<keyword evidence="7 10" id="KW-0472">Membrane</keyword>
<keyword evidence="8 11" id="KW-0675">Receptor</keyword>
<evidence type="ECO:0000256" key="8">
    <source>
        <dbReference type="ARBA" id="ARBA00023170"/>
    </source>
</evidence>
<name>A0A0K6FYD0_9AGAM</name>
<keyword evidence="3" id="KW-0589">Pheromone response</keyword>
<accession>A0A0K6FYD0</accession>
<comment type="subcellular location">
    <subcellularLocation>
        <location evidence="1">Membrane</location>
        <topology evidence="1">Multi-pass membrane protein</topology>
    </subcellularLocation>
</comment>
<evidence type="ECO:0000313" key="12">
    <source>
        <dbReference type="Proteomes" id="UP000044841"/>
    </source>
</evidence>
<dbReference type="GO" id="GO:0005886">
    <property type="term" value="C:plasma membrane"/>
    <property type="evidence" value="ECO:0007669"/>
    <property type="project" value="TreeGrafter"/>
</dbReference>
<evidence type="ECO:0000256" key="6">
    <source>
        <dbReference type="ARBA" id="ARBA00023040"/>
    </source>
</evidence>
<keyword evidence="6" id="KW-0297">G-protein coupled receptor</keyword>
<organism evidence="11 12">
    <name type="scientific">Rhizoctonia solani</name>
    <dbReference type="NCBI Taxonomy" id="456999"/>
    <lineage>
        <taxon>Eukaryota</taxon>
        <taxon>Fungi</taxon>
        <taxon>Dikarya</taxon>
        <taxon>Basidiomycota</taxon>
        <taxon>Agaricomycotina</taxon>
        <taxon>Agaricomycetes</taxon>
        <taxon>Cantharellales</taxon>
        <taxon>Ceratobasidiaceae</taxon>
        <taxon>Rhizoctonia</taxon>
    </lineage>
</organism>
<evidence type="ECO:0000256" key="10">
    <source>
        <dbReference type="SAM" id="Phobius"/>
    </source>
</evidence>
<dbReference type="Pfam" id="PF02076">
    <property type="entry name" value="STE3"/>
    <property type="match status" value="1"/>
</dbReference>
<evidence type="ECO:0000313" key="11">
    <source>
        <dbReference type="EMBL" id="CUA71266.1"/>
    </source>
</evidence>
<dbReference type="AlphaFoldDB" id="A0A0K6FYD0"/>
<reference evidence="11 12" key="1">
    <citation type="submission" date="2015-07" db="EMBL/GenBank/DDBJ databases">
        <authorList>
            <person name="Noorani M."/>
        </authorList>
    </citation>
    <scope>NUCLEOTIDE SEQUENCE [LARGE SCALE GENOMIC DNA]</scope>
    <source>
        <strain evidence="11">BBA 69670</strain>
    </source>
</reference>
<dbReference type="EMBL" id="CYGV01001225">
    <property type="protein sequence ID" value="CUA71266.1"/>
    <property type="molecule type" value="Genomic_DNA"/>
</dbReference>
<feature type="transmembrane region" description="Helical" evidence="10">
    <location>
        <begin position="315"/>
        <end position="338"/>
    </location>
</feature>
<feature type="transmembrane region" description="Helical" evidence="10">
    <location>
        <begin position="95"/>
        <end position="117"/>
    </location>
</feature>
<dbReference type="PRINTS" id="PR00899">
    <property type="entry name" value="GPCRSTE3"/>
</dbReference>
<keyword evidence="12" id="KW-1185">Reference proteome</keyword>
<keyword evidence="4 10" id="KW-0812">Transmembrane</keyword>
<evidence type="ECO:0000256" key="7">
    <source>
        <dbReference type="ARBA" id="ARBA00023136"/>
    </source>
</evidence>
<dbReference type="PANTHER" id="PTHR28097">
    <property type="entry name" value="PHEROMONE A FACTOR RECEPTOR"/>
    <property type="match status" value="1"/>
</dbReference>
<evidence type="ECO:0000256" key="9">
    <source>
        <dbReference type="ARBA" id="ARBA00023224"/>
    </source>
</evidence>
<proteinExistence type="inferred from homology"/>
<feature type="transmembrane region" description="Helical" evidence="10">
    <location>
        <begin position="46"/>
        <end position="67"/>
    </location>
</feature>
<evidence type="ECO:0000256" key="2">
    <source>
        <dbReference type="ARBA" id="ARBA00011085"/>
    </source>
</evidence>
<gene>
    <name evidence="11" type="ORF">RSOLAG22IIIB_09436</name>
</gene>
<evidence type="ECO:0000256" key="1">
    <source>
        <dbReference type="ARBA" id="ARBA00004141"/>
    </source>
</evidence>
<dbReference type="CDD" id="cd14966">
    <property type="entry name" value="7tmD_STE3"/>
    <property type="match status" value="1"/>
</dbReference>
<evidence type="ECO:0000256" key="4">
    <source>
        <dbReference type="ARBA" id="ARBA00022692"/>
    </source>
</evidence>
<comment type="similarity">
    <text evidence="2">Belongs to the G-protein coupled receptor 4 family.</text>
</comment>